<sequence length="199" mass="21419">MRVPAFSIKRPHAPLVALVALLVCAGSSPARAAAKASKAPKVSTANCYGHYSNGIFQYGTTTTNYVVDVHSALGYGQSVHPELADQVGGYIIAAMNAVNPSIQYAQANGTQPYIIMNITVERNASQDRYGLLVVVYGPDSIDATGAKFNPPFSTTNMRQWFAFQQDLLYLADTKMMTDAGTKVGQYLSTGWTCSNPDRP</sequence>
<accession>A0A2N9L2R1</accession>
<protein>
    <recommendedName>
        <fullName evidence="4">Lipoprotein</fullName>
    </recommendedName>
</protein>
<feature type="chain" id="PRO_5014970906" description="Lipoprotein" evidence="1">
    <location>
        <begin position="33"/>
        <end position="199"/>
    </location>
</feature>
<dbReference type="Proteomes" id="UP000239735">
    <property type="component" value="Unassembled WGS sequence"/>
</dbReference>
<dbReference type="EMBL" id="OKRB01000010">
    <property type="protein sequence ID" value="SPE17602.1"/>
    <property type="molecule type" value="Genomic_DNA"/>
</dbReference>
<keyword evidence="1" id="KW-0732">Signal</keyword>
<reference evidence="3" key="1">
    <citation type="submission" date="2018-02" db="EMBL/GenBank/DDBJ databases">
        <authorList>
            <person name="Hausmann B."/>
        </authorList>
    </citation>
    <scope>NUCLEOTIDE SEQUENCE [LARGE SCALE GENOMIC DNA]</scope>
    <source>
        <strain evidence="3">Peat soil MAG SbA5</strain>
    </source>
</reference>
<name>A0A2N9L2R1_9BACT</name>
<organism evidence="2 3">
    <name type="scientific">Candidatus Sulfuritelmatomonas gaucii</name>
    <dbReference type="NCBI Taxonomy" id="2043161"/>
    <lineage>
        <taxon>Bacteria</taxon>
        <taxon>Pseudomonadati</taxon>
        <taxon>Acidobacteriota</taxon>
        <taxon>Terriglobia</taxon>
        <taxon>Terriglobales</taxon>
        <taxon>Acidobacteriaceae</taxon>
        <taxon>Candidatus Sulfuritelmatomonas</taxon>
    </lineage>
</organism>
<evidence type="ECO:0008006" key="4">
    <source>
        <dbReference type="Google" id="ProtNLM"/>
    </source>
</evidence>
<evidence type="ECO:0000313" key="2">
    <source>
        <dbReference type="EMBL" id="SPE17602.1"/>
    </source>
</evidence>
<feature type="signal peptide" evidence="1">
    <location>
        <begin position="1"/>
        <end position="32"/>
    </location>
</feature>
<evidence type="ECO:0000256" key="1">
    <source>
        <dbReference type="SAM" id="SignalP"/>
    </source>
</evidence>
<gene>
    <name evidence="2" type="ORF">SBA5_1070005</name>
</gene>
<evidence type="ECO:0000313" key="3">
    <source>
        <dbReference type="Proteomes" id="UP000239735"/>
    </source>
</evidence>
<proteinExistence type="predicted"/>
<dbReference type="AlphaFoldDB" id="A0A2N9L2R1"/>